<keyword evidence="2" id="KW-1185">Reference proteome</keyword>
<dbReference type="InterPro" id="IPR029032">
    <property type="entry name" value="AhpD-like"/>
</dbReference>
<dbReference type="Gene3D" id="1.20.1290.10">
    <property type="entry name" value="AhpD-like"/>
    <property type="match status" value="1"/>
</dbReference>
<evidence type="ECO:0000313" key="1">
    <source>
        <dbReference type="EMBL" id="WIY26102.1"/>
    </source>
</evidence>
<dbReference type="AlphaFoldDB" id="A0A9Y2P3J8"/>
<dbReference type="KEGG" id="ppso:QPJ95_04010"/>
<dbReference type="Proteomes" id="UP001238334">
    <property type="component" value="Chromosome"/>
</dbReference>
<dbReference type="EMBL" id="CP127247">
    <property type="protein sequence ID" value="WIY26102.1"/>
    <property type="molecule type" value="Genomic_DNA"/>
</dbReference>
<protein>
    <submittedName>
        <fullName evidence="1">Uncharacterized protein</fullName>
    </submittedName>
</protein>
<evidence type="ECO:0000313" key="2">
    <source>
        <dbReference type="Proteomes" id="UP001238334"/>
    </source>
</evidence>
<organism evidence="1 2">
    <name type="scientific">Parasedimentitalea psychrophila</name>
    <dbReference type="NCBI Taxonomy" id="2997337"/>
    <lineage>
        <taxon>Bacteria</taxon>
        <taxon>Pseudomonadati</taxon>
        <taxon>Pseudomonadota</taxon>
        <taxon>Alphaproteobacteria</taxon>
        <taxon>Rhodobacterales</taxon>
        <taxon>Paracoccaceae</taxon>
        <taxon>Parasedimentitalea</taxon>
    </lineage>
</organism>
<reference evidence="1 2" key="1">
    <citation type="submission" date="2023-06" db="EMBL/GenBank/DDBJ databases">
        <title>Parasedimentitalea psychrophila sp. nov., a psychrophilic bacterium isolated from deep-sea sediment.</title>
        <authorList>
            <person name="Li A."/>
        </authorList>
    </citation>
    <scope>NUCLEOTIDE SEQUENCE [LARGE SCALE GENOMIC DNA]</scope>
    <source>
        <strain evidence="1 2">QS115</strain>
    </source>
</reference>
<proteinExistence type="predicted"/>
<name>A0A9Y2P3J8_9RHOB</name>
<dbReference type="RefSeq" id="WP_286018241.1">
    <property type="nucleotide sequence ID" value="NZ_CP127247.1"/>
</dbReference>
<accession>A0A9Y2P3J8</accession>
<dbReference type="SUPFAM" id="SSF69118">
    <property type="entry name" value="AhpD-like"/>
    <property type="match status" value="1"/>
</dbReference>
<sequence length="66" mass="7045">MITKAEAAAFVAAGFSEKQILDVVLAVAVKTLRNISNHIFHNDLDEAVAPYRVAVKLAPVVALANE</sequence>
<gene>
    <name evidence="1" type="ORF">QPJ95_04010</name>
</gene>